<evidence type="ECO:0000313" key="2">
    <source>
        <dbReference type="WBParaSite" id="PSU_v2.g6855.t1"/>
    </source>
</evidence>
<dbReference type="AlphaFoldDB" id="A0A914Z3B6"/>
<dbReference type="WBParaSite" id="PSU_v2.g6855.t1">
    <property type="protein sequence ID" value="PSU_v2.g6855.t1"/>
    <property type="gene ID" value="PSU_v2.g6855"/>
</dbReference>
<organism evidence="1 2">
    <name type="scientific">Panagrolaimus superbus</name>
    <dbReference type="NCBI Taxonomy" id="310955"/>
    <lineage>
        <taxon>Eukaryota</taxon>
        <taxon>Metazoa</taxon>
        <taxon>Ecdysozoa</taxon>
        <taxon>Nematoda</taxon>
        <taxon>Chromadorea</taxon>
        <taxon>Rhabditida</taxon>
        <taxon>Tylenchina</taxon>
        <taxon>Panagrolaimomorpha</taxon>
        <taxon>Panagrolaimoidea</taxon>
        <taxon>Panagrolaimidae</taxon>
        <taxon>Panagrolaimus</taxon>
    </lineage>
</organism>
<evidence type="ECO:0000313" key="1">
    <source>
        <dbReference type="Proteomes" id="UP000887577"/>
    </source>
</evidence>
<keyword evidence="1" id="KW-1185">Reference proteome</keyword>
<protein>
    <submittedName>
        <fullName evidence="2">DUF4371 domain-containing protein</fullName>
    </submittedName>
</protein>
<name>A0A914Z3B6_9BILA</name>
<dbReference type="Proteomes" id="UP000887577">
    <property type="component" value="Unplaced"/>
</dbReference>
<proteinExistence type="predicted"/>
<reference evidence="2" key="1">
    <citation type="submission" date="2022-11" db="UniProtKB">
        <authorList>
            <consortium name="WormBaseParasite"/>
        </authorList>
    </citation>
    <scope>IDENTIFICATION</scope>
</reference>
<sequence>MVWIYLKNCMCLGKKHYQDDTEPVLPNSKNEHQNSAAENFDIEIFEDSNTKNCNKELFTELFNNLADLKEKQKFVDGIILTQSGYFAKNCSNDGTIKFYSGDVIANKDKIRKYQTKVKFVSKYGEAICTVINFGGHEMELKFRYLNLSNYGKLNGRFQASLCSNDKQLKHIEEGFRIITRHKEMVEKVWAQNSELIQNGPNMHIFENGRNAVEELIETNDSELTLICAETNDAVKSITAKLKKKMPQMFVDGLAIRLITQKYSNSAEYTKLSLISPIFQL</sequence>
<accession>A0A914Z3B6</accession>